<dbReference type="EC" id="2.7.7.2" evidence="15"/>
<dbReference type="GO" id="GO:0009231">
    <property type="term" value="P:riboflavin biosynthetic process"/>
    <property type="evidence" value="ECO:0007669"/>
    <property type="project" value="InterPro"/>
</dbReference>
<comment type="catalytic activity">
    <reaction evidence="14 15">
        <text>FMN + ATP + H(+) = FAD + diphosphate</text>
        <dbReference type="Rhea" id="RHEA:17237"/>
        <dbReference type="ChEBI" id="CHEBI:15378"/>
        <dbReference type="ChEBI" id="CHEBI:30616"/>
        <dbReference type="ChEBI" id="CHEBI:33019"/>
        <dbReference type="ChEBI" id="CHEBI:57692"/>
        <dbReference type="ChEBI" id="CHEBI:58210"/>
        <dbReference type="EC" id="2.7.7.2"/>
    </reaction>
</comment>
<dbReference type="SMART" id="SM00904">
    <property type="entry name" value="Flavokinase"/>
    <property type="match status" value="1"/>
</dbReference>
<proteinExistence type="inferred from homology"/>
<keyword evidence="4 15" id="KW-0285">Flavoprotein</keyword>
<dbReference type="SUPFAM" id="SSF82114">
    <property type="entry name" value="Riboflavin kinase-like"/>
    <property type="match status" value="1"/>
</dbReference>
<protein>
    <recommendedName>
        <fullName evidence="15">Riboflavin biosynthesis protein</fullName>
    </recommendedName>
    <domain>
        <recommendedName>
            <fullName evidence="15">Riboflavin kinase</fullName>
            <ecNumber evidence="15">2.7.1.26</ecNumber>
        </recommendedName>
        <alternativeName>
            <fullName evidence="15">Flavokinase</fullName>
        </alternativeName>
    </domain>
    <domain>
        <recommendedName>
            <fullName evidence="15">FMN adenylyltransferase</fullName>
            <ecNumber evidence="15">2.7.7.2</ecNumber>
        </recommendedName>
        <alternativeName>
            <fullName evidence="15">FAD pyrophosphorylase</fullName>
        </alternativeName>
        <alternativeName>
            <fullName evidence="15">FAD synthase</fullName>
        </alternativeName>
    </domain>
</protein>
<dbReference type="SUPFAM" id="SSF52374">
    <property type="entry name" value="Nucleotidylyl transferase"/>
    <property type="match status" value="1"/>
</dbReference>
<evidence type="ECO:0000313" key="17">
    <source>
        <dbReference type="Proteomes" id="UP000190868"/>
    </source>
</evidence>
<evidence type="ECO:0000256" key="9">
    <source>
        <dbReference type="ARBA" id="ARBA00022777"/>
    </source>
</evidence>
<evidence type="ECO:0000256" key="15">
    <source>
        <dbReference type="PIRNR" id="PIRNR004491"/>
    </source>
</evidence>
<dbReference type="UniPathway" id="UPA00277">
    <property type="reaction ID" value="UER00407"/>
</dbReference>
<keyword evidence="5 15" id="KW-0288">FMN</keyword>
<accession>A0A1S6U945</accession>
<dbReference type="PANTHER" id="PTHR22749:SF6">
    <property type="entry name" value="RIBOFLAVIN KINASE"/>
    <property type="match status" value="1"/>
</dbReference>
<comment type="catalytic activity">
    <reaction evidence="13 15">
        <text>riboflavin + ATP = FMN + ADP + H(+)</text>
        <dbReference type="Rhea" id="RHEA:14357"/>
        <dbReference type="ChEBI" id="CHEBI:15378"/>
        <dbReference type="ChEBI" id="CHEBI:30616"/>
        <dbReference type="ChEBI" id="CHEBI:57986"/>
        <dbReference type="ChEBI" id="CHEBI:58210"/>
        <dbReference type="ChEBI" id="CHEBI:456216"/>
        <dbReference type="EC" id="2.7.1.26"/>
    </reaction>
</comment>
<evidence type="ECO:0000256" key="14">
    <source>
        <dbReference type="ARBA" id="ARBA00049494"/>
    </source>
</evidence>
<dbReference type="PANTHER" id="PTHR22749">
    <property type="entry name" value="RIBOFLAVIN KINASE/FMN ADENYLYLTRANSFERASE"/>
    <property type="match status" value="1"/>
</dbReference>
<evidence type="ECO:0000256" key="12">
    <source>
        <dbReference type="ARBA" id="ARBA00023268"/>
    </source>
</evidence>
<dbReference type="UniPathway" id="UPA00276">
    <property type="reaction ID" value="UER00406"/>
</dbReference>
<dbReference type="Pfam" id="PF01687">
    <property type="entry name" value="Flavokinase"/>
    <property type="match status" value="1"/>
</dbReference>
<dbReference type="InterPro" id="IPR015864">
    <property type="entry name" value="FAD_synthase"/>
</dbReference>
<evidence type="ECO:0000256" key="13">
    <source>
        <dbReference type="ARBA" id="ARBA00047880"/>
    </source>
</evidence>
<dbReference type="Gene3D" id="2.40.30.30">
    <property type="entry name" value="Riboflavin kinase-like"/>
    <property type="match status" value="1"/>
</dbReference>
<keyword evidence="8 15" id="KW-0547">Nucleotide-binding</keyword>
<comment type="function">
    <text evidence="1">Catalyzes the phosphorylation of riboflavin to FMN followed by the adenylation of FMN to FAD.</text>
</comment>
<evidence type="ECO:0000256" key="6">
    <source>
        <dbReference type="ARBA" id="ARBA00022679"/>
    </source>
</evidence>
<gene>
    <name evidence="16" type="primary">ribF</name>
    <name evidence="16" type="ORF">CPIN18021_1169</name>
</gene>
<dbReference type="InterPro" id="IPR023465">
    <property type="entry name" value="Riboflavin_kinase_dom_sf"/>
</dbReference>
<organism evidence="16 17">
    <name type="scientific">Campylobacter pinnipediorum subsp. caledonicus</name>
    <dbReference type="NCBI Taxonomy" id="1874362"/>
    <lineage>
        <taxon>Bacteria</taxon>
        <taxon>Pseudomonadati</taxon>
        <taxon>Campylobacterota</taxon>
        <taxon>Epsilonproteobacteria</taxon>
        <taxon>Campylobacterales</taxon>
        <taxon>Campylobacteraceae</taxon>
        <taxon>Campylobacter</taxon>
    </lineage>
</organism>
<dbReference type="InterPro" id="IPR015865">
    <property type="entry name" value="Riboflavin_kinase_bac/euk"/>
</dbReference>
<keyword evidence="11 15" id="KW-0067">ATP-binding</keyword>
<keyword evidence="9 15" id="KW-0418">Kinase</keyword>
<evidence type="ECO:0000256" key="10">
    <source>
        <dbReference type="ARBA" id="ARBA00022827"/>
    </source>
</evidence>
<sequence>MPNFSTLLTKDNITAVAIGHFDGIHKGHKELLKHLGEYGGLVVIDKNFANITPRLKRAEYSNYPCFLYEFEDIKSLSGYDFIKLLKKDFKHLNKIVVGFDFRFGKDRAWNRYDLKDMFDGEVVIVDEYCFDGIGVHSSIIRELIKKGSIQRANMFLGREYSIEGEVISGQGIGSKKLVATLNLRDLGYVLPSDGVYATKTKIGNKIFGSVTFIGDRLSTDGKFSLETHIIDEMIEHAPKKVSVCFISKLRNNIKFESLEELKKAIQEDINNARIISLACKLSL</sequence>
<comment type="pathway">
    <text evidence="2 15">Cofactor biosynthesis; FAD biosynthesis; FAD from FMN: step 1/1.</text>
</comment>
<dbReference type="EMBL" id="CP017258">
    <property type="protein sequence ID" value="AQW87967.1"/>
    <property type="molecule type" value="Genomic_DNA"/>
</dbReference>
<keyword evidence="10 15" id="KW-0274">FAD</keyword>
<comment type="pathway">
    <text evidence="3 15">Cofactor biosynthesis; FMN biosynthesis; FMN from riboflavin (ATP route): step 1/1.</text>
</comment>
<dbReference type="GO" id="GO:0008531">
    <property type="term" value="F:riboflavin kinase activity"/>
    <property type="evidence" value="ECO:0007669"/>
    <property type="project" value="UniProtKB-UniRule"/>
</dbReference>
<dbReference type="InterPro" id="IPR014729">
    <property type="entry name" value="Rossmann-like_a/b/a_fold"/>
</dbReference>
<evidence type="ECO:0000313" key="16">
    <source>
        <dbReference type="EMBL" id="AQW87967.1"/>
    </source>
</evidence>
<evidence type="ECO:0000256" key="4">
    <source>
        <dbReference type="ARBA" id="ARBA00022630"/>
    </source>
</evidence>
<evidence type="ECO:0000256" key="7">
    <source>
        <dbReference type="ARBA" id="ARBA00022695"/>
    </source>
</evidence>
<dbReference type="GO" id="GO:0005524">
    <property type="term" value="F:ATP binding"/>
    <property type="evidence" value="ECO:0007669"/>
    <property type="project" value="UniProtKB-UniRule"/>
</dbReference>
<dbReference type="GO" id="GO:0009398">
    <property type="term" value="P:FMN biosynthetic process"/>
    <property type="evidence" value="ECO:0007669"/>
    <property type="project" value="UniProtKB-UniRule"/>
</dbReference>
<dbReference type="Gene3D" id="3.40.50.620">
    <property type="entry name" value="HUPs"/>
    <property type="match status" value="1"/>
</dbReference>
<dbReference type="Proteomes" id="UP000190868">
    <property type="component" value="Chromosome"/>
</dbReference>
<comment type="similarity">
    <text evidence="15">Belongs to the ribF family.</text>
</comment>
<evidence type="ECO:0000256" key="8">
    <source>
        <dbReference type="ARBA" id="ARBA00022741"/>
    </source>
</evidence>
<dbReference type="InterPro" id="IPR002606">
    <property type="entry name" value="Riboflavin_kinase_bac"/>
</dbReference>
<name>A0A1S6U945_9BACT</name>
<evidence type="ECO:0000256" key="2">
    <source>
        <dbReference type="ARBA" id="ARBA00004726"/>
    </source>
</evidence>
<keyword evidence="17" id="KW-1185">Reference proteome</keyword>
<reference evidence="17" key="1">
    <citation type="submission" date="2016-09" db="EMBL/GenBank/DDBJ databases">
        <title>Comparative genomics of the Campylobacter concisus group.</title>
        <authorList>
            <person name="Miller W.G."/>
            <person name="Yee E."/>
            <person name="Chapman M.H."/>
            <person name="Huynh S."/>
            <person name="Bono J.L."/>
            <person name="On S.L.W."/>
            <person name="StLeger J."/>
            <person name="Foster G."/>
            <person name="Parker C.T."/>
        </authorList>
    </citation>
    <scope>NUCLEOTIDE SEQUENCE [LARGE SCALE GENOMIC DNA]</scope>
    <source>
        <strain evidence="17">RM18021</strain>
    </source>
</reference>
<keyword evidence="7 15" id="KW-0548">Nucleotidyltransferase</keyword>
<dbReference type="EC" id="2.7.1.26" evidence="15"/>
<evidence type="ECO:0000256" key="1">
    <source>
        <dbReference type="ARBA" id="ARBA00002121"/>
    </source>
</evidence>
<dbReference type="GO" id="GO:0003919">
    <property type="term" value="F:FMN adenylyltransferase activity"/>
    <property type="evidence" value="ECO:0007669"/>
    <property type="project" value="UniProtKB-UniRule"/>
</dbReference>
<evidence type="ECO:0000256" key="11">
    <source>
        <dbReference type="ARBA" id="ARBA00022840"/>
    </source>
</evidence>
<evidence type="ECO:0000256" key="5">
    <source>
        <dbReference type="ARBA" id="ARBA00022643"/>
    </source>
</evidence>
<keyword evidence="12" id="KW-0511">Multifunctional enzyme</keyword>
<keyword evidence="6 15" id="KW-0808">Transferase</keyword>
<dbReference type="AlphaFoldDB" id="A0A1S6U945"/>
<dbReference type="GO" id="GO:0006747">
    <property type="term" value="P:FAD biosynthetic process"/>
    <property type="evidence" value="ECO:0007669"/>
    <property type="project" value="UniProtKB-UniRule"/>
</dbReference>
<dbReference type="Pfam" id="PF06574">
    <property type="entry name" value="FAD_syn"/>
    <property type="match status" value="1"/>
</dbReference>
<dbReference type="NCBIfam" id="NF004162">
    <property type="entry name" value="PRK05627.1-5"/>
    <property type="match status" value="1"/>
</dbReference>
<evidence type="ECO:0000256" key="3">
    <source>
        <dbReference type="ARBA" id="ARBA00005201"/>
    </source>
</evidence>
<dbReference type="PIRSF" id="PIRSF004491">
    <property type="entry name" value="FAD_Synth"/>
    <property type="match status" value="1"/>
</dbReference>
<dbReference type="InterPro" id="IPR023468">
    <property type="entry name" value="Riboflavin_kinase"/>
</dbReference>
<dbReference type="RefSeq" id="WP_078424625.1">
    <property type="nucleotide sequence ID" value="NZ_CP017258.1"/>
</dbReference>